<proteinExistence type="predicted"/>
<dbReference type="PANTHER" id="PTHR43884">
    <property type="entry name" value="ACYL-COA DEHYDROGENASE"/>
    <property type="match status" value="1"/>
</dbReference>
<dbReference type="InterPro" id="IPR013107">
    <property type="entry name" value="Acyl-CoA_DH_C"/>
</dbReference>
<organism evidence="5 6">
    <name type="scientific">Brachybacterium endophyticum</name>
    <dbReference type="NCBI Taxonomy" id="2182385"/>
    <lineage>
        <taxon>Bacteria</taxon>
        <taxon>Bacillati</taxon>
        <taxon>Actinomycetota</taxon>
        <taxon>Actinomycetes</taxon>
        <taxon>Micrococcales</taxon>
        <taxon>Dermabacteraceae</taxon>
        <taxon>Brachybacterium</taxon>
    </lineage>
</organism>
<dbReference type="InterPro" id="IPR009100">
    <property type="entry name" value="AcylCoA_DH/oxidase_NM_dom_sf"/>
</dbReference>
<dbReference type="Pfam" id="PF08028">
    <property type="entry name" value="Acyl-CoA_dh_2"/>
    <property type="match status" value="1"/>
</dbReference>
<feature type="domain" description="Acyl-CoA dehydrogenase C-terminal" evidence="4">
    <location>
        <begin position="294"/>
        <end position="426"/>
    </location>
</feature>
<evidence type="ECO:0000256" key="1">
    <source>
        <dbReference type="ARBA" id="ARBA00023002"/>
    </source>
</evidence>
<dbReference type="SUPFAM" id="SSF56645">
    <property type="entry name" value="Acyl-CoA dehydrogenase NM domain-like"/>
    <property type="match status" value="1"/>
</dbReference>
<dbReference type="InterPro" id="IPR036250">
    <property type="entry name" value="AcylCo_DH-like_C"/>
</dbReference>
<dbReference type="Gene3D" id="1.10.540.10">
    <property type="entry name" value="Acyl-CoA dehydrogenase/oxidase, N-terminal domain"/>
    <property type="match status" value="1"/>
</dbReference>
<dbReference type="OrthoDB" id="3404950at2"/>
<reference evidence="5 6" key="1">
    <citation type="submission" date="2018-05" db="EMBL/GenBank/DDBJ databases">
        <title>Brachybacterium sp. M1HQ-2T, whole genome shotgun sequence.</title>
        <authorList>
            <person name="Tuo L."/>
        </authorList>
    </citation>
    <scope>NUCLEOTIDE SEQUENCE [LARGE SCALE GENOMIC DNA]</scope>
    <source>
        <strain evidence="5 6">M1HQ-2</strain>
    </source>
</reference>
<evidence type="ECO:0000259" key="3">
    <source>
        <dbReference type="Pfam" id="PF02771"/>
    </source>
</evidence>
<name>A0A2U2RLQ4_9MICO</name>
<dbReference type="SUPFAM" id="SSF47203">
    <property type="entry name" value="Acyl-CoA dehydrogenase C-terminal domain-like"/>
    <property type="match status" value="1"/>
</dbReference>
<evidence type="ECO:0000256" key="2">
    <source>
        <dbReference type="SAM" id="MobiDB-lite"/>
    </source>
</evidence>
<dbReference type="InterPro" id="IPR037069">
    <property type="entry name" value="AcylCoA_DH/ox_N_sf"/>
</dbReference>
<feature type="domain" description="Acyl-CoA dehydrogenase/oxidase N-terminal" evidence="3">
    <location>
        <begin position="49"/>
        <end position="122"/>
    </location>
</feature>
<dbReference type="Proteomes" id="UP000245590">
    <property type="component" value="Unassembled WGS sequence"/>
</dbReference>
<feature type="region of interest" description="Disordered" evidence="2">
    <location>
        <begin position="1"/>
        <end position="32"/>
    </location>
</feature>
<evidence type="ECO:0000313" key="5">
    <source>
        <dbReference type="EMBL" id="PWH06803.1"/>
    </source>
</evidence>
<gene>
    <name evidence="5" type="ORF">DEO23_07775</name>
</gene>
<keyword evidence="6" id="KW-1185">Reference proteome</keyword>
<dbReference type="RefSeq" id="WP_109275398.1">
    <property type="nucleotide sequence ID" value="NZ_QFKX01000002.1"/>
</dbReference>
<dbReference type="PANTHER" id="PTHR43884:SF25">
    <property type="entry name" value="ACYL-COA DEHYDROGENASE YDBM-RELATED"/>
    <property type="match status" value="1"/>
</dbReference>
<evidence type="ECO:0000313" key="6">
    <source>
        <dbReference type="Proteomes" id="UP000245590"/>
    </source>
</evidence>
<comment type="caution">
    <text evidence="5">The sequence shown here is derived from an EMBL/GenBank/DDBJ whole genome shotgun (WGS) entry which is preliminary data.</text>
</comment>
<dbReference type="Pfam" id="PF02771">
    <property type="entry name" value="Acyl-CoA_dh_N"/>
    <property type="match status" value="1"/>
</dbReference>
<dbReference type="Gene3D" id="1.20.140.10">
    <property type="entry name" value="Butyryl-CoA Dehydrogenase, subunit A, domain 3"/>
    <property type="match status" value="1"/>
</dbReference>
<dbReference type="InterPro" id="IPR013786">
    <property type="entry name" value="AcylCoA_DH/ox_N"/>
</dbReference>
<keyword evidence="1" id="KW-0560">Oxidoreductase</keyword>
<sequence length="451" mass="48216">MTTADPAPRDPEARRGESLLPGDLPPEDLPAGELLPEDLLPEHLLAAFRERAAVHDRENTFPEADLAALRERGYLRLLVPVELGGLGASLLEAGRIQRRLAQAAPATALSMNMHLVVTGAALHALRVGAPGAERAGAERLLSSAARGELLAFGISEPGNEAMLFDSATSAVADADGGYSLSGTKIFTSLAPVWDRLVVHARVGDAAGASDLSDLSERSEFSESLEPELVFGTIVRTDRVETLSDWDTHGMRATQSRTTRLHGARLEPADVITRTSVGPNTDPFVMGVFGAFELLLASVYTGVAERALELGQQTALHRRSVTRGIVHADDPDIRWRLADAAIGLDGSVLQIEKLLADLDALGTGARGPGVRDHGPRWFLQLSGVKSRTTETAIRTVDQVLRASGGAHFSRSSELERLSRDVRAGLYHPSDEESVHSSYAKALLGEIGAPREE</sequence>
<evidence type="ECO:0000259" key="4">
    <source>
        <dbReference type="Pfam" id="PF08028"/>
    </source>
</evidence>
<protein>
    <submittedName>
        <fullName evidence="5">Acyl-CoA dehydrogenase</fullName>
    </submittedName>
</protein>
<dbReference type="InterPro" id="IPR046373">
    <property type="entry name" value="Acyl-CoA_Oxase/DH_mid-dom_sf"/>
</dbReference>
<dbReference type="AlphaFoldDB" id="A0A2U2RLQ4"/>
<dbReference type="GO" id="GO:0003995">
    <property type="term" value="F:acyl-CoA dehydrogenase activity"/>
    <property type="evidence" value="ECO:0007669"/>
    <property type="project" value="TreeGrafter"/>
</dbReference>
<dbReference type="Gene3D" id="2.40.110.10">
    <property type="entry name" value="Butyryl-CoA Dehydrogenase, subunit A, domain 2"/>
    <property type="match status" value="1"/>
</dbReference>
<dbReference type="EMBL" id="QFKX01000002">
    <property type="protein sequence ID" value="PWH06803.1"/>
    <property type="molecule type" value="Genomic_DNA"/>
</dbReference>
<dbReference type="GO" id="GO:0050660">
    <property type="term" value="F:flavin adenine dinucleotide binding"/>
    <property type="evidence" value="ECO:0007669"/>
    <property type="project" value="InterPro"/>
</dbReference>
<feature type="compositionally biased region" description="Basic and acidic residues" evidence="2">
    <location>
        <begin position="7"/>
        <end position="17"/>
    </location>
</feature>
<accession>A0A2U2RLQ4</accession>